<dbReference type="RefSeq" id="WP_104232096.1">
    <property type="nucleotide sequence ID" value="NZ_PSNW01000015.1"/>
</dbReference>
<dbReference type="OrthoDB" id="9768004at2"/>
<reference evidence="2 3" key="1">
    <citation type="submission" date="2018-02" db="EMBL/GenBank/DDBJ databases">
        <title>Genome sequencing of Solimonas sp. HR-BB.</title>
        <authorList>
            <person name="Lee Y."/>
            <person name="Jeon C.O."/>
        </authorList>
    </citation>
    <scope>NUCLEOTIDE SEQUENCE [LARGE SCALE GENOMIC DNA]</scope>
    <source>
        <strain evidence="2 3">HR-BB</strain>
    </source>
</reference>
<dbReference type="Pfam" id="PF03781">
    <property type="entry name" value="FGE-sulfatase"/>
    <property type="match status" value="1"/>
</dbReference>
<evidence type="ECO:0000259" key="1">
    <source>
        <dbReference type="Pfam" id="PF03781"/>
    </source>
</evidence>
<dbReference type="InterPro" id="IPR005532">
    <property type="entry name" value="SUMF_dom"/>
</dbReference>
<evidence type="ECO:0000313" key="2">
    <source>
        <dbReference type="EMBL" id="PPE72136.1"/>
    </source>
</evidence>
<dbReference type="InterPro" id="IPR042095">
    <property type="entry name" value="SUMF_sf"/>
</dbReference>
<gene>
    <name evidence="2" type="ORF">C3942_19755</name>
</gene>
<dbReference type="EMBL" id="PSNW01000015">
    <property type="protein sequence ID" value="PPE72136.1"/>
    <property type="molecule type" value="Genomic_DNA"/>
</dbReference>
<dbReference type="PANTHER" id="PTHR23150:SF19">
    <property type="entry name" value="FORMYLGLYCINE-GENERATING ENZYME"/>
    <property type="match status" value="1"/>
</dbReference>
<dbReference type="Proteomes" id="UP000238220">
    <property type="component" value="Unassembled WGS sequence"/>
</dbReference>
<sequence>MKPGWRRTAWLGSGLLALPGLLFAAWLTQRAPDTGPEQAALGNFERCAHYGGLPPGWLDDRKAGMVRVAAAEAELGSDRGYADERPVLRERIGSFWIDATEVSNAQFAAFVAATGYVTDAERQGGGAVFASPATDAAASPSSWWKYQAGADWRHPEGPASGIEGRDNHPVVQVTRADAMAYARWLGRDLPAEAEWEAAAKAGLGNPEADLAVGNAEAPKANFWQGNFPYTDDARDHYAGRAPVGCYAANAYGLHDAIGNVWEWTRDEYAGPRQPHGHGDAALARPAIDAAVAVIKGGSYLCAANFCVRYRASARHPQEADLPTSHVGFRTVLRPG</sequence>
<proteinExistence type="predicted"/>
<accession>A0A2S5TB16</accession>
<dbReference type="InterPro" id="IPR016187">
    <property type="entry name" value="CTDL_fold"/>
</dbReference>
<dbReference type="InterPro" id="IPR051043">
    <property type="entry name" value="Sulfatase_Mod_Factor_Kinase"/>
</dbReference>
<dbReference type="GO" id="GO:0120147">
    <property type="term" value="F:formylglycine-generating oxidase activity"/>
    <property type="evidence" value="ECO:0007669"/>
    <property type="project" value="TreeGrafter"/>
</dbReference>
<dbReference type="AlphaFoldDB" id="A0A2S5TB16"/>
<comment type="caution">
    <text evidence="2">The sequence shown here is derived from an EMBL/GenBank/DDBJ whole genome shotgun (WGS) entry which is preliminary data.</text>
</comment>
<protein>
    <submittedName>
        <fullName evidence="2">Sulfatase-modifying factor 1</fullName>
    </submittedName>
</protein>
<name>A0A2S5TB16_9GAMM</name>
<keyword evidence="3" id="KW-1185">Reference proteome</keyword>
<organism evidence="2 3">
    <name type="scientific">Solimonas fluminis</name>
    <dbReference type="NCBI Taxonomy" id="2086571"/>
    <lineage>
        <taxon>Bacteria</taxon>
        <taxon>Pseudomonadati</taxon>
        <taxon>Pseudomonadota</taxon>
        <taxon>Gammaproteobacteria</taxon>
        <taxon>Nevskiales</taxon>
        <taxon>Nevskiaceae</taxon>
        <taxon>Solimonas</taxon>
    </lineage>
</organism>
<feature type="domain" description="Sulfatase-modifying factor enzyme-like" evidence="1">
    <location>
        <begin position="63"/>
        <end position="331"/>
    </location>
</feature>
<dbReference type="SUPFAM" id="SSF56436">
    <property type="entry name" value="C-type lectin-like"/>
    <property type="match status" value="1"/>
</dbReference>
<evidence type="ECO:0000313" key="3">
    <source>
        <dbReference type="Proteomes" id="UP000238220"/>
    </source>
</evidence>
<dbReference type="PANTHER" id="PTHR23150">
    <property type="entry name" value="SULFATASE MODIFYING FACTOR 1, 2"/>
    <property type="match status" value="1"/>
</dbReference>
<dbReference type="Gene3D" id="3.90.1580.10">
    <property type="entry name" value="paralog of FGE (formylglycine-generating enzyme)"/>
    <property type="match status" value="1"/>
</dbReference>